<name>A0A5J5GFF9_9RHOB</name>
<evidence type="ECO:0000256" key="1">
    <source>
        <dbReference type="ARBA" id="ARBA00004370"/>
    </source>
</evidence>
<dbReference type="AlphaFoldDB" id="A0A5J5GFF9"/>
<keyword evidence="4 7" id="KW-0472">Membrane</keyword>
<gene>
    <name evidence="8" type="ORF">F3S47_13295</name>
</gene>
<dbReference type="Proteomes" id="UP000326554">
    <property type="component" value="Unassembled WGS sequence"/>
</dbReference>
<evidence type="ECO:0000256" key="5">
    <source>
        <dbReference type="SAM" id="Coils"/>
    </source>
</evidence>
<evidence type="ECO:0000256" key="4">
    <source>
        <dbReference type="ARBA" id="ARBA00023136"/>
    </source>
</evidence>
<evidence type="ECO:0008006" key="10">
    <source>
        <dbReference type="Google" id="ProtNLM"/>
    </source>
</evidence>
<evidence type="ECO:0000256" key="7">
    <source>
        <dbReference type="SAM" id="Phobius"/>
    </source>
</evidence>
<feature type="compositionally biased region" description="Pro residues" evidence="6">
    <location>
        <begin position="52"/>
        <end position="64"/>
    </location>
</feature>
<accession>A0A5J5GFF9</accession>
<dbReference type="Gene3D" id="1.10.287.1490">
    <property type="match status" value="1"/>
</dbReference>
<keyword evidence="5" id="KW-0175">Coiled coil</keyword>
<keyword evidence="2 7" id="KW-0812">Transmembrane</keyword>
<organism evidence="8 9">
    <name type="scientific">Histidinibacterium aquaticum</name>
    <dbReference type="NCBI Taxonomy" id="2613962"/>
    <lineage>
        <taxon>Bacteria</taxon>
        <taxon>Pseudomonadati</taxon>
        <taxon>Pseudomonadota</taxon>
        <taxon>Alphaproteobacteria</taxon>
        <taxon>Rhodobacterales</taxon>
        <taxon>Paracoccaceae</taxon>
        <taxon>Histidinibacterium</taxon>
    </lineage>
</organism>
<dbReference type="InterPro" id="IPR019133">
    <property type="entry name" value="MIC60"/>
</dbReference>
<dbReference type="PANTHER" id="PTHR15415">
    <property type="entry name" value="MITOFILIN"/>
    <property type="match status" value="1"/>
</dbReference>
<dbReference type="EMBL" id="VYQE01000004">
    <property type="protein sequence ID" value="KAA9006750.1"/>
    <property type="molecule type" value="Genomic_DNA"/>
</dbReference>
<evidence type="ECO:0000256" key="3">
    <source>
        <dbReference type="ARBA" id="ARBA00022989"/>
    </source>
</evidence>
<evidence type="ECO:0000313" key="8">
    <source>
        <dbReference type="EMBL" id="KAA9006750.1"/>
    </source>
</evidence>
<evidence type="ECO:0000256" key="2">
    <source>
        <dbReference type="ARBA" id="ARBA00022692"/>
    </source>
</evidence>
<comment type="caution">
    <text evidence="8">The sequence shown here is derived from an EMBL/GenBank/DDBJ whole genome shotgun (WGS) entry which is preliminary data.</text>
</comment>
<proteinExistence type="predicted"/>
<keyword evidence="9" id="KW-1185">Reference proteome</keyword>
<dbReference type="PANTHER" id="PTHR15415:SF7">
    <property type="entry name" value="MICOS COMPLEX SUBUNIT MIC60"/>
    <property type="match status" value="1"/>
</dbReference>
<evidence type="ECO:0000256" key="6">
    <source>
        <dbReference type="SAM" id="MobiDB-lite"/>
    </source>
</evidence>
<protein>
    <recommendedName>
        <fullName evidence="10">Mitochondrial inner membrane protein</fullName>
    </recommendedName>
</protein>
<evidence type="ECO:0000313" key="9">
    <source>
        <dbReference type="Proteomes" id="UP000326554"/>
    </source>
</evidence>
<feature type="coiled-coil region" evidence="5">
    <location>
        <begin position="179"/>
        <end position="274"/>
    </location>
</feature>
<feature type="region of interest" description="Disordered" evidence="6">
    <location>
        <begin position="1"/>
        <end position="77"/>
    </location>
</feature>
<dbReference type="GO" id="GO:0016020">
    <property type="term" value="C:membrane"/>
    <property type="evidence" value="ECO:0007669"/>
    <property type="project" value="UniProtKB-SubCell"/>
</dbReference>
<reference evidence="8 9" key="1">
    <citation type="submission" date="2019-09" db="EMBL/GenBank/DDBJ databases">
        <authorList>
            <person name="Park J.-S."/>
            <person name="Choi H.-J."/>
        </authorList>
    </citation>
    <scope>NUCLEOTIDE SEQUENCE [LARGE SCALE GENOMIC DNA]</scope>
    <source>
        <strain evidence="8 9">176SS1-4</strain>
    </source>
</reference>
<keyword evidence="3 7" id="KW-1133">Transmembrane helix</keyword>
<comment type="subcellular location">
    <subcellularLocation>
        <location evidence="1">Membrane</location>
    </subcellularLocation>
</comment>
<dbReference type="Pfam" id="PF09731">
    <property type="entry name" value="Mitofilin"/>
    <property type="match status" value="1"/>
</dbReference>
<feature type="transmembrane region" description="Helical" evidence="7">
    <location>
        <begin position="83"/>
        <end position="104"/>
    </location>
</feature>
<sequence length="433" mass="45350">MAQDDKRTSTDQGAESVPPEYADMTPLPRSGRDVPVSEEAPEAPGAAEPETPSRPEPPADPVPIPDQSTGPVPEARARRSSGFVPLFLGGVVAAALGFGASWYLGQQNGTLDLASELGARDETITGLDQRLSEIEAQTEALAEGPDLTPLQQELEAATSASADTSARIDALQTELGDTLASFGDRLDQLDDRLTNVEQRPEADGSLSEEAVAAYEREIAALREETAQAVEGLNARAAEIEERFAGLTEEVSTRLEEIRSEAEAIEEDTEAAAARAAAAAALSDIRAAIENGAPFTEALTALQATGAVETPEALAANAEEGVPSLAALRDRFPDAARSALAQARADEEGGGMGAFFTRQLNVRSVEPREGDSADAVLSRAGAAVEQGRLADALAELQDLPDDAQEPLTDWISAAETRIAARDAVETLTQDVTSN</sequence>
<dbReference type="RefSeq" id="WP_150445768.1">
    <property type="nucleotide sequence ID" value="NZ_VYQE01000004.1"/>
</dbReference>